<dbReference type="Gene3D" id="1.10.472.80">
    <property type="entry name" value="Ypt/Rab-GAP domain of gyp1p, domain 3"/>
    <property type="match status" value="1"/>
</dbReference>
<dbReference type="FunFam" id="1.10.472.80:FF:000009">
    <property type="entry name" value="TBC1 domain family member 13"/>
    <property type="match status" value="1"/>
</dbReference>
<dbReference type="AlphaFoldDB" id="A0A9Q0RGM3"/>
<dbReference type="InterPro" id="IPR000195">
    <property type="entry name" value="Rab-GAP-TBC_dom"/>
</dbReference>
<dbReference type="GO" id="GO:0006886">
    <property type="term" value="P:intracellular protein transport"/>
    <property type="evidence" value="ECO:0007669"/>
    <property type="project" value="TreeGrafter"/>
</dbReference>
<gene>
    <name evidence="2" type="ORF">M0811_04305</name>
</gene>
<dbReference type="SUPFAM" id="SSF47923">
    <property type="entry name" value="Ypt/Rab-GAP domain of gyp1p"/>
    <property type="match status" value="1"/>
</dbReference>
<dbReference type="Proteomes" id="UP001149090">
    <property type="component" value="Unassembled WGS sequence"/>
</dbReference>
<proteinExistence type="predicted"/>
<dbReference type="InterPro" id="IPR035969">
    <property type="entry name" value="Rab-GAP_TBC_sf"/>
</dbReference>
<name>A0A9Q0RGM3_ANAIG</name>
<dbReference type="Pfam" id="PF00566">
    <property type="entry name" value="RabGAP-TBC"/>
    <property type="match status" value="1"/>
</dbReference>
<sequence length="157" mass="18495">MSDVYKYAEEDAFYCFTNLMGEINNYFCQSLDSTSLGINATVSKIDFLIKKADFQLWNHLQKMQVYPYFYIFRWVSLLLSQEFTMPDLVRVWDSLFSDTNRFEFLTFFCAAMPICIRDSLLESNYSSSISILQNYPPISVDLLFQEALRIHNQFGKI</sequence>
<evidence type="ECO:0000313" key="3">
    <source>
        <dbReference type="Proteomes" id="UP001149090"/>
    </source>
</evidence>
<dbReference type="OMA" id="YLLRNDY"/>
<dbReference type="PANTHER" id="PTHR22957">
    <property type="entry name" value="TBC1 DOMAIN FAMILY MEMBER GTPASE-ACTIVATING PROTEIN"/>
    <property type="match status" value="1"/>
</dbReference>
<dbReference type="GO" id="GO:0005096">
    <property type="term" value="F:GTPase activator activity"/>
    <property type="evidence" value="ECO:0007669"/>
    <property type="project" value="TreeGrafter"/>
</dbReference>
<evidence type="ECO:0000259" key="1">
    <source>
        <dbReference type="PROSITE" id="PS50086"/>
    </source>
</evidence>
<dbReference type="EMBL" id="JAPDFW010000033">
    <property type="protein sequence ID" value="KAJ5079284.1"/>
    <property type="molecule type" value="Genomic_DNA"/>
</dbReference>
<dbReference type="OrthoDB" id="10263206at2759"/>
<organism evidence="2 3">
    <name type="scientific">Anaeramoeba ignava</name>
    <name type="common">Anaerobic marine amoeba</name>
    <dbReference type="NCBI Taxonomy" id="1746090"/>
    <lineage>
        <taxon>Eukaryota</taxon>
        <taxon>Metamonada</taxon>
        <taxon>Anaeramoebidae</taxon>
        <taxon>Anaeramoeba</taxon>
    </lineage>
</organism>
<accession>A0A9Q0RGM3</accession>
<dbReference type="PANTHER" id="PTHR22957:SF27">
    <property type="entry name" value="TBC1 DOMAIN FAMILY MEMBER 13"/>
    <property type="match status" value="1"/>
</dbReference>
<comment type="caution">
    <text evidence="2">The sequence shown here is derived from an EMBL/GenBank/DDBJ whole genome shotgun (WGS) entry which is preliminary data.</text>
</comment>
<keyword evidence="3" id="KW-1185">Reference proteome</keyword>
<feature type="domain" description="Rab-GAP TBC" evidence="1">
    <location>
        <begin position="1"/>
        <end position="99"/>
    </location>
</feature>
<reference evidence="2" key="1">
    <citation type="submission" date="2022-10" db="EMBL/GenBank/DDBJ databases">
        <title>Novel sulphate-reducing endosymbionts in the free-living metamonad Anaeramoeba.</title>
        <authorList>
            <person name="Jerlstrom-Hultqvist J."/>
            <person name="Cepicka I."/>
            <person name="Gallot-Lavallee L."/>
            <person name="Salas-Leiva D."/>
            <person name="Curtis B.A."/>
            <person name="Zahonova K."/>
            <person name="Pipaliya S."/>
            <person name="Dacks J."/>
            <person name="Roger A.J."/>
        </authorList>
    </citation>
    <scope>NUCLEOTIDE SEQUENCE</scope>
    <source>
        <strain evidence="2">BMAN</strain>
    </source>
</reference>
<protein>
    <submittedName>
        <fullName evidence="2">Tbc1 domain family member 13-like</fullName>
    </submittedName>
</protein>
<evidence type="ECO:0000313" key="2">
    <source>
        <dbReference type="EMBL" id="KAJ5079284.1"/>
    </source>
</evidence>
<dbReference type="PROSITE" id="PS50086">
    <property type="entry name" value="TBC_RABGAP"/>
    <property type="match status" value="1"/>
</dbReference>